<protein>
    <submittedName>
        <fullName evidence="2">Uncharacterized protein</fullName>
    </submittedName>
</protein>
<feature type="transmembrane region" description="Helical" evidence="1">
    <location>
        <begin position="20"/>
        <end position="43"/>
    </location>
</feature>
<gene>
    <name evidence="2" type="ORF">IQ260_01460</name>
</gene>
<evidence type="ECO:0000313" key="3">
    <source>
        <dbReference type="Proteomes" id="UP000615026"/>
    </source>
</evidence>
<name>A0A928X1J9_LEPEC</name>
<comment type="caution">
    <text evidence="2">The sequence shown here is derived from an EMBL/GenBank/DDBJ whole genome shotgun (WGS) entry which is preliminary data.</text>
</comment>
<keyword evidence="1" id="KW-0812">Transmembrane</keyword>
<dbReference type="Proteomes" id="UP000615026">
    <property type="component" value="Unassembled WGS sequence"/>
</dbReference>
<dbReference type="AlphaFoldDB" id="A0A928X1J9"/>
<keyword evidence="1" id="KW-1133">Transmembrane helix</keyword>
<keyword evidence="3" id="KW-1185">Reference proteome</keyword>
<dbReference type="RefSeq" id="WP_193990167.1">
    <property type="nucleotide sequence ID" value="NZ_JADEXP010000005.1"/>
</dbReference>
<proteinExistence type="predicted"/>
<organism evidence="2 3">
    <name type="scientific">Leptolyngbya cf. ectocarpi LEGE 11479</name>
    <dbReference type="NCBI Taxonomy" id="1828722"/>
    <lineage>
        <taxon>Bacteria</taxon>
        <taxon>Bacillati</taxon>
        <taxon>Cyanobacteriota</taxon>
        <taxon>Cyanophyceae</taxon>
        <taxon>Leptolyngbyales</taxon>
        <taxon>Leptolyngbyaceae</taxon>
        <taxon>Leptolyngbya group</taxon>
        <taxon>Leptolyngbya</taxon>
    </lineage>
</organism>
<dbReference type="EMBL" id="JADEXP010000005">
    <property type="protein sequence ID" value="MBE9065313.1"/>
    <property type="molecule type" value="Genomic_DNA"/>
</dbReference>
<accession>A0A928X1J9</accession>
<sequence>MTPSQTTDADNELAGSQLFISMGVSVLRPIAIATVLACVWVLLSASAAR</sequence>
<evidence type="ECO:0000313" key="2">
    <source>
        <dbReference type="EMBL" id="MBE9065313.1"/>
    </source>
</evidence>
<keyword evidence="1" id="KW-0472">Membrane</keyword>
<reference evidence="2" key="1">
    <citation type="submission" date="2020-10" db="EMBL/GenBank/DDBJ databases">
        <authorList>
            <person name="Castelo-Branco R."/>
            <person name="Eusebio N."/>
            <person name="Adriana R."/>
            <person name="Vieira A."/>
            <person name="Brugerolle De Fraissinette N."/>
            <person name="Rezende De Castro R."/>
            <person name="Schneider M.P."/>
            <person name="Vasconcelos V."/>
            <person name="Leao P.N."/>
        </authorList>
    </citation>
    <scope>NUCLEOTIDE SEQUENCE</scope>
    <source>
        <strain evidence="2">LEGE 11479</strain>
    </source>
</reference>
<evidence type="ECO:0000256" key="1">
    <source>
        <dbReference type="SAM" id="Phobius"/>
    </source>
</evidence>